<reference evidence="2" key="1">
    <citation type="submission" date="2020-02" db="EMBL/GenBank/DDBJ databases">
        <authorList>
            <person name="Meier V. D."/>
        </authorList>
    </citation>
    <scope>NUCLEOTIDE SEQUENCE</scope>
    <source>
        <strain evidence="2">AVDCRST_MAG87</strain>
    </source>
</reference>
<keyword evidence="1" id="KW-0472">Membrane</keyword>
<organism evidence="2">
    <name type="scientific">uncultured Thermomicrobiales bacterium</name>
    <dbReference type="NCBI Taxonomy" id="1645740"/>
    <lineage>
        <taxon>Bacteria</taxon>
        <taxon>Pseudomonadati</taxon>
        <taxon>Thermomicrobiota</taxon>
        <taxon>Thermomicrobia</taxon>
        <taxon>Thermomicrobiales</taxon>
        <taxon>environmental samples</taxon>
    </lineage>
</organism>
<evidence type="ECO:0008006" key="3">
    <source>
        <dbReference type="Google" id="ProtNLM"/>
    </source>
</evidence>
<protein>
    <recommendedName>
        <fullName evidence="3">DUF1634 domain-containing protein</fullName>
    </recommendedName>
</protein>
<keyword evidence="1" id="KW-0812">Transmembrane</keyword>
<evidence type="ECO:0000313" key="2">
    <source>
        <dbReference type="EMBL" id="CAA9542855.1"/>
    </source>
</evidence>
<dbReference type="InterPro" id="IPR012861">
    <property type="entry name" value="DUF1634"/>
</dbReference>
<gene>
    <name evidence="2" type="ORF">AVDCRST_MAG87-225</name>
</gene>
<feature type="transmembrane region" description="Helical" evidence="1">
    <location>
        <begin position="70"/>
        <end position="94"/>
    </location>
</feature>
<name>A0A6J4UA18_9BACT</name>
<feature type="transmembrane region" description="Helical" evidence="1">
    <location>
        <begin position="21"/>
        <end position="43"/>
    </location>
</feature>
<feature type="transmembrane region" description="Helical" evidence="1">
    <location>
        <begin position="101"/>
        <end position="120"/>
    </location>
</feature>
<dbReference type="EMBL" id="CADCWJ010000062">
    <property type="protein sequence ID" value="CAA9542855.1"/>
    <property type="molecule type" value="Genomic_DNA"/>
</dbReference>
<dbReference type="AlphaFoldDB" id="A0A6J4UA18"/>
<keyword evidence="1" id="KW-1133">Transmembrane helix</keyword>
<evidence type="ECO:0000256" key="1">
    <source>
        <dbReference type="SAM" id="Phobius"/>
    </source>
</evidence>
<dbReference type="Pfam" id="PF07843">
    <property type="entry name" value="DUF1634"/>
    <property type="match status" value="1"/>
</dbReference>
<accession>A0A6J4UA18</accession>
<sequence>MNHPDPREPVATDPLVSRATGVFRAGFWSSLALLAIGVCLSLARSESLPSHLVPLDGIASSLSEGSPAGFITIGIVAMILTPVMSTLVIGLTFIQQRDRRYATLTVVVLVILLLSVSLSLR</sequence>
<proteinExistence type="predicted"/>